<evidence type="ECO:0000259" key="1">
    <source>
        <dbReference type="Pfam" id="PF07727"/>
    </source>
</evidence>
<dbReference type="Proteomes" id="UP001454036">
    <property type="component" value="Unassembled WGS sequence"/>
</dbReference>
<proteinExistence type="predicted"/>
<evidence type="ECO:0000313" key="2">
    <source>
        <dbReference type="EMBL" id="GAA0159796.1"/>
    </source>
</evidence>
<dbReference type="AlphaFoldDB" id="A0AAV3Q9E3"/>
<evidence type="ECO:0000313" key="3">
    <source>
        <dbReference type="Proteomes" id="UP001454036"/>
    </source>
</evidence>
<gene>
    <name evidence="2" type="ORF">LIER_38925</name>
</gene>
<dbReference type="EMBL" id="BAABME010020233">
    <property type="protein sequence ID" value="GAA0159796.1"/>
    <property type="molecule type" value="Genomic_DNA"/>
</dbReference>
<comment type="caution">
    <text evidence="2">The sequence shown here is derived from an EMBL/GenBank/DDBJ whole genome shotgun (WGS) entry which is preliminary data.</text>
</comment>
<feature type="domain" description="Reverse transcriptase Ty1/copia-type" evidence="1">
    <location>
        <begin position="40"/>
        <end position="240"/>
    </location>
</feature>
<dbReference type="SUPFAM" id="SSF56672">
    <property type="entry name" value="DNA/RNA polymerases"/>
    <property type="match status" value="1"/>
</dbReference>
<protein>
    <submittedName>
        <fullName evidence="2">Transmembrane signal receptor</fullName>
    </submittedName>
</protein>
<keyword evidence="2" id="KW-0472">Membrane</keyword>
<dbReference type="Pfam" id="PF07727">
    <property type="entry name" value="RVT_2"/>
    <property type="match status" value="1"/>
</dbReference>
<reference evidence="2 3" key="1">
    <citation type="submission" date="2024-01" db="EMBL/GenBank/DDBJ databases">
        <title>The complete chloroplast genome sequence of Lithospermum erythrorhizon: insights into the phylogenetic relationship among Boraginaceae species and the maternal lineages of purple gromwells.</title>
        <authorList>
            <person name="Okada T."/>
            <person name="Watanabe K."/>
        </authorList>
    </citation>
    <scope>NUCLEOTIDE SEQUENCE [LARGE SCALE GENOMIC DNA]</scope>
</reference>
<sequence>MTSTESIFENIDKSIKSQVRLGNGELIPVGGKGTIAVQRQKDIHYNETFASVARFDTIRALVTLAAQKRWKIQIHQLDMKLAFLNGFLEEDINVNEPQGFVVKGCEGKVLKLKKTLYGLKQAPRAWYSRIDSYFINQRFRRSESEPTIYIKTQGQSNTLIVSLYVDDLIFTGNNEKMIQKFKETIMRTFEISDHSLMHYFLGMKIAQSEEGIFLFQKKYRENLLKKFGMYGCKRVTTPLVTNEKYKKEDG</sequence>
<dbReference type="InterPro" id="IPR043502">
    <property type="entry name" value="DNA/RNA_pol_sf"/>
</dbReference>
<keyword evidence="2" id="KW-0812">Transmembrane</keyword>
<dbReference type="InterPro" id="IPR013103">
    <property type="entry name" value="RVT_2"/>
</dbReference>
<name>A0AAV3Q9E3_LITER</name>
<organism evidence="2 3">
    <name type="scientific">Lithospermum erythrorhizon</name>
    <name type="common">Purple gromwell</name>
    <name type="synonym">Lithospermum officinale var. erythrorhizon</name>
    <dbReference type="NCBI Taxonomy" id="34254"/>
    <lineage>
        <taxon>Eukaryota</taxon>
        <taxon>Viridiplantae</taxon>
        <taxon>Streptophyta</taxon>
        <taxon>Embryophyta</taxon>
        <taxon>Tracheophyta</taxon>
        <taxon>Spermatophyta</taxon>
        <taxon>Magnoliopsida</taxon>
        <taxon>eudicotyledons</taxon>
        <taxon>Gunneridae</taxon>
        <taxon>Pentapetalae</taxon>
        <taxon>asterids</taxon>
        <taxon>lamiids</taxon>
        <taxon>Boraginales</taxon>
        <taxon>Boraginaceae</taxon>
        <taxon>Boraginoideae</taxon>
        <taxon>Lithospermeae</taxon>
        <taxon>Lithospermum</taxon>
    </lineage>
</organism>
<accession>A0AAV3Q9E3</accession>
<keyword evidence="3" id="KW-1185">Reference proteome</keyword>
<keyword evidence="2" id="KW-0675">Receptor</keyword>